<gene>
    <name evidence="3" type="ORF">TRAPUB_5262</name>
</gene>
<dbReference type="InterPro" id="IPR058525">
    <property type="entry name" value="DUF8212"/>
</dbReference>
<dbReference type="OMA" id="PRFLHTH"/>
<sequence>MPRFLHTHTGEFVWIDDPESCSYAILSHTWRSASAGGEQSYDDVRKLQDEVVAMLEAPKSRHYKKVAHPPASTLDHPDLSAKIKGICAVARKAGFDLVWIDSCCIDKSSSAELSEAINSMYEWYRLADVCYVYLADVPEGATPATSLAFWQSRWHTRGWTLQELVAPKHIVFLSRSWHFLGTKMGLAATLEKVTGIDFALLVGRASLSAFSVARRMSWAARRQTTRIEDKAYCLIGIFGVHMSPIYGEGQNAFARLQEEIIRKIPDQSIFAWGRGCLLQGEQEARSSSTAWCGRPHESGLLAQSPEDFEFTMDEIPLSSSDFATCLGRTQAELELPSLNYVFTPQGVYIRLLCVDLSLLPLASKALSTLDEQNFTCEDCQREPSAHCLGLLQCKNSYDGTLIALPLCIPKSAVGEPAGLLVATHGRCVREDHSPFRIARLSRAFLQDPALHPALTSREVFIRAHPPPSAARGPAPPLDPALSVYLDPACLLDLQTLGFSASTLVVNCPPTTLGEETIAVSATTTLTYGTYPQFPEQLIEVRVDLVITYAARAAVPLRLPQILGQCSMVRFSVRHLFRSPAAFLAVPNTGEHLVTAPSPVGPLCPGYGVREVPCADGSAATRTLSWDSDDPSGAVDPLKKSIEAEFVMHTDARDENAERERGVFDIRVLRLALYAEKHALREFGYNGLRLWIQLTEPYPFRRMVDAGRGSHIAGLFVDRLDTGETLIEDGSGLHDHGDLCAFTGHEEVPVILVSLQLCDSCAAMCLVLRRWGCYQMPLPISLRQFETTDAEWKPPQLGIRARAVPCEWAVSSSRSPRWGSRLFPSSTYVRSHAADAALETF</sequence>
<dbReference type="Proteomes" id="UP000184267">
    <property type="component" value="Unassembled WGS sequence"/>
</dbReference>
<feature type="domain" description="DUF8212" evidence="2">
    <location>
        <begin position="251"/>
        <end position="414"/>
    </location>
</feature>
<accession>A0A1M2V8Z9</accession>
<dbReference type="PANTHER" id="PTHR10622">
    <property type="entry name" value="HET DOMAIN-CONTAINING PROTEIN"/>
    <property type="match status" value="1"/>
</dbReference>
<protein>
    <submittedName>
        <fullName evidence="3">Vegetative incompatibility protein HET-E-1</fullName>
    </submittedName>
</protein>
<dbReference type="STRING" id="154538.A0A1M2V8Z9"/>
<proteinExistence type="predicted"/>
<evidence type="ECO:0000313" key="4">
    <source>
        <dbReference type="Proteomes" id="UP000184267"/>
    </source>
</evidence>
<keyword evidence="4" id="KW-1185">Reference proteome</keyword>
<dbReference type="OrthoDB" id="2739695at2759"/>
<comment type="caution">
    <text evidence="3">The sequence shown here is derived from an EMBL/GenBank/DDBJ whole genome shotgun (WGS) entry which is preliminary data.</text>
</comment>
<dbReference type="Pfam" id="PF06985">
    <property type="entry name" value="HET"/>
    <property type="match status" value="1"/>
</dbReference>
<evidence type="ECO:0000313" key="3">
    <source>
        <dbReference type="EMBL" id="OJT04026.1"/>
    </source>
</evidence>
<dbReference type="AlphaFoldDB" id="A0A1M2V8Z9"/>
<dbReference type="PANTHER" id="PTHR10622:SF10">
    <property type="entry name" value="HET DOMAIN-CONTAINING PROTEIN"/>
    <property type="match status" value="1"/>
</dbReference>
<organism evidence="3 4">
    <name type="scientific">Trametes pubescens</name>
    <name type="common">White-rot fungus</name>
    <dbReference type="NCBI Taxonomy" id="154538"/>
    <lineage>
        <taxon>Eukaryota</taxon>
        <taxon>Fungi</taxon>
        <taxon>Dikarya</taxon>
        <taxon>Basidiomycota</taxon>
        <taxon>Agaricomycotina</taxon>
        <taxon>Agaricomycetes</taxon>
        <taxon>Polyporales</taxon>
        <taxon>Polyporaceae</taxon>
        <taxon>Trametes</taxon>
    </lineage>
</organism>
<dbReference type="InterPro" id="IPR010730">
    <property type="entry name" value="HET"/>
</dbReference>
<dbReference type="Pfam" id="PF26640">
    <property type="entry name" value="DUF8212"/>
    <property type="match status" value="1"/>
</dbReference>
<evidence type="ECO:0000259" key="1">
    <source>
        <dbReference type="Pfam" id="PF06985"/>
    </source>
</evidence>
<name>A0A1M2V8Z9_TRAPU</name>
<feature type="domain" description="Heterokaryon incompatibility" evidence="1">
    <location>
        <begin position="23"/>
        <end position="137"/>
    </location>
</feature>
<dbReference type="EMBL" id="MNAD01001563">
    <property type="protein sequence ID" value="OJT04026.1"/>
    <property type="molecule type" value="Genomic_DNA"/>
</dbReference>
<evidence type="ECO:0000259" key="2">
    <source>
        <dbReference type="Pfam" id="PF26640"/>
    </source>
</evidence>
<reference evidence="3 4" key="1">
    <citation type="submission" date="2016-10" db="EMBL/GenBank/DDBJ databases">
        <title>Genome sequence of the basidiomycete white-rot fungus Trametes pubescens.</title>
        <authorList>
            <person name="Makela M.R."/>
            <person name="Granchi Z."/>
            <person name="Peng M."/>
            <person name="De Vries R.P."/>
            <person name="Grigoriev I."/>
            <person name="Riley R."/>
            <person name="Hilden K."/>
        </authorList>
    </citation>
    <scope>NUCLEOTIDE SEQUENCE [LARGE SCALE GENOMIC DNA]</scope>
    <source>
        <strain evidence="3 4">FBCC735</strain>
    </source>
</reference>